<proteinExistence type="predicted"/>
<gene>
    <name evidence="1" type="ORF">MRB53_017012</name>
</gene>
<dbReference type="EMBL" id="CM056813">
    <property type="protein sequence ID" value="KAJ8640318.1"/>
    <property type="molecule type" value="Genomic_DNA"/>
</dbReference>
<comment type="caution">
    <text evidence="1">The sequence shown here is derived from an EMBL/GenBank/DDBJ whole genome shotgun (WGS) entry which is preliminary data.</text>
</comment>
<organism evidence="1 2">
    <name type="scientific">Persea americana</name>
    <name type="common">Avocado</name>
    <dbReference type="NCBI Taxonomy" id="3435"/>
    <lineage>
        <taxon>Eukaryota</taxon>
        <taxon>Viridiplantae</taxon>
        <taxon>Streptophyta</taxon>
        <taxon>Embryophyta</taxon>
        <taxon>Tracheophyta</taxon>
        <taxon>Spermatophyta</taxon>
        <taxon>Magnoliopsida</taxon>
        <taxon>Magnoliidae</taxon>
        <taxon>Laurales</taxon>
        <taxon>Lauraceae</taxon>
        <taxon>Persea</taxon>
    </lineage>
</organism>
<reference evidence="1 2" key="1">
    <citation type="journal article" date="2022" name="Hortic Res">
        <title>A haplotype resolved chromosomal level avocado genome allows analysis of novel avocado genes.</title>
        <authorList>
            <person name="Nath O."/>
            <person name="Fletcher S.J."/>
            <person name="Hayward A."/>
            <person name="Shaw L.M."/>
            <person name="Masouleh A.K."/>
            <person name="Furtado A."/>
            <person name="Henry R.J."/>
            <person name="Mitter N."/>
        </authorList>
    </citation>
    <scope>NUCLEOTIDE SEQUENCE [LARGE SCALE GENOMIC DNA]</scope>
    <source>
        <strain evidence="2">cv. Hass</strain>
    </source>
</reference>
<evidence type="ECO:0000313" key="1">
    <source>
        <dbReference type="EMBL" id="KAJ8640318.1"/>
    </source>
</evidence>
<dbReference type="Proteomes" id="UP001234297">
    <property type="component" value="Chromosome 5"/>
</dbReference>
<name>A0ACC2M4C0_PERAE</name>
<keyword evidence="2" id="KW-1185">Reference proteome</keyword>
<accession>A0ACC2M4C0</accession>
<evidence type="ECO:0000313" key="2">
    <source>
        <dbReference type="Proteomes" id="UP001234297"/>
    </source>
</evidence>
<protein>
    <submittedName>
        <fullName evidence="1">Uncharacterized protein</fullName>
    </submittedName>
</protein>
<sequence>METPKKSVQERRKQNRKREDEERAAKAAEEDFPFSEKTRTNNGARAGELQRKPKQTTKLRLGLENCRQWNCQGGWWQRKLLKAAKATNHEEAKS</sequence>